<keyword evidence="2" id="KW-1185">Reference proteome</keyword>
<evidence type="ECO:0000313" key="1">
    <source>
        <dbReference type="EMBL" id="KAK2941525.1"/>
    </source>
</evidence>
<accession>A0ABQ9WPX0</accession>
<gene>
    <name evidence="1" type="ORF">BLNAU_23560</name>
</gene>
<dbReference type="Proteomes" id="UP001281761">
    <property type="component" value="Unassembled WGS sequence"/>
</dbReference>
<sequence length="116" mass="13047">MHLFDFSPFQLALNVKVIEHDSPQELCLVLSLILRLVLSREKRENFSATNALFFILSSYAAATFSSSGKPDRGDSFLRSMQSRCSLLSVQTPFGQSCDSYSTLDIRSQFQEISDVL</sequence>
<reference evidence="1 2" key="1">
    <citation type="journal article" date="2022" name="bioRxiv">
        <title>Genomics of Preaxostyla Flagellates Illuminates Evolutionary Transitions and the Path Towards Mitochondrial Loss.</title>
        <authorList>
            <person name="Novak L.V.F."/>
            <person name="Treitli S.C."/>
            <person name="Pyrih J."/>
            <person name="Halakuc P."/>
            <person name="Pipaliya S.V."/>
            <person name="Vacek V."/>
            <person name="Brzon O."/>
            <person name="Soukal P."/>
            <person name="Eme L."/>
            <person name="Dacks J.B."/>
            <person name="Karnkowska A."/>
            <person name="Elias M."/>
            <person name="Hampl V."/>
        </authorList>
    </citation>
    <scope>NUCLEOTIDE SEQUENCE [LARGE SCALE GENOMIC DNA]</scope>
    <source>
        <strain evidence="1">NAU3</strain>
        <tissue evidence="1">Gut</tissue>
    </source>
</reference>
<organism evidence="1 2">
    <name type="scientific">Blattamonas nauphoetae</name>
    <dbReference type="NCBI Taxonomy" id="2049346"/>
    <lineage>
        <taxon>Eukaryota</taxon>
        <taxon>Metamonada</taxon>
        <taxon>Preaxostyla</taxon>
        <taxon>Oxymonadida</taxon>
        <taxon>Blattamonas</taxon>
    </lineage>
</organism>
<dbReference type="EMBL" id="JARBJD010000493">
    <property type="protein sequence ID" value="KAK2941525.1"/>
    <property type="molecule type" value="Genomic_DNA"/>
</dbReference>
<name>A0ABQ9WPX0_9EUKA</name>
<evidence type="ECO:0000313" key="2">
    <source>
        <dbReference type="Proteomes" id="UP001281761"/>
    </source>
</evidence>
<comment type="caution">
    <text evidence="1">The sequence shown here is derived from an EMBL/GenBank/DDBJ whole genome shotgun (WGS) entry which is preliminary data.</text>
</comment>
<protein>
    <submittedName>
        <fullName evidence="1">Uncharacterized protein</fullName>
    </submittedName>
</protein>
<proteinExistence type="predicted"/>